<evidence type="ECO:0000313" key="1">
    <source>
        <dbReference type="EMBL" id="MDI9242002.1"/>
    </source>
</evidence>
<dbReference type="AlphaFoldDB" id="A0AAP4BAQ2"/>
<protein>
    <submittedName>
        <fullName evidence="1">Uncharacterized protein</fullName>
    </submittedName>
</protein>
<evidence type="ECO:0000313" key="2">
    <source>
        <dbReference type="Proteomes" id="UP001300383"/>
    </source>
</evidence>
<name>A0AAP4BAQ2_9FIRM</name>
<dbReference type="EMBL" id="JASGBQ010000006">
    <property type="protein sequence ID" value="MDI9242002.1"/>
    <property type="molecule type" value="Genomic_DNA"/>
</dbReference>
<accession>A0AAP4BAQ2</accession>
<keyword evidence="2" id="KW-1185">Reference proteome</keyword>
<sequence>MGGNFVEKQKNLEMGEKWWKGTKNRLKKRAKWETVDKIKSWCYDGGVTKL</sequence>
<dbReference type="Proteomes" id="UP001300383">
    <property type="component" value="Unassembled WGS sequence"/>
</dbReference>
<proteinExistence type="predicted"/>
<reference evidence="1 2" key="1">
    <citation type="submission" date="2023-05" db="EMBL/GenBank/DDBJ databases">
        <title>[ruminococcus] sp. nov., isolated from a pig farm feces dump.</title>
        <authorList>
            <person name="Chang Y.-H."/>
        </authorList>
    </citation>
    <scope>NUCLEOTIDE SEQUENCE [LARGE SCALE GENOMIC DNA]</scope>
    <source>
        <strain evidence="1 2">YH-rum2234</strain>
    </source>
</reference>
<comment type="caution">
    <text evidence="1">The sequence shown here is derived from an EMBL/GenBank/DDBJ whole genome shotgun (WGS) entry which is preliminary data.</text>
</comment>
<organism evidence="1 2">
    <name type="scientific">Fusibacillus kribbianus</name>
    <dbReference type="NCBI Taxonomy" id="3044208"/>
    <lineage>
        <taxon>Bacteria</taxon>
        <taxon>Bacillati</taxon>
        <taxon>Bacillota</taxon>
        <taxon>Clostridia</taxon>
        <taxon>Lachnospirales</taxon>
        <taxon>Lachnospiraceae</taxon>
        <taxon>Fusibacillus</taxon>
    </lineage>
</organism>
<gene>
    <name evidence="1" type="ORF">QJ036_05840</name>
</gene>